<reference evidence="13" key="2">
    <citation type="submission" date="2023-01" db="EMBL/GenBank/DDBJ databases">
        <authorList>
            <person name="Sun Q."/>
            <person name="Evtushenko L."/>
        </authorList>
    </citation>
    <scope>NUCLEOTIDE SEQUENCE</scope>
    <source>
        <strain evidence="13">VKM B-1513</strain>
    </source>
</reference>
<evidence type="ECO:0000256" key="3">
    <source>
        <dbReference type="ARBA" id="ARBA00022448"/>
    </source>
</evidence>
<feature type="domain" description="T2SS protein K first SAM-like" evidence="12">
    <location>
        <begin position="108"/>
        <end position="213"/>
    </location>
</feature>
<keyword evidence="9 10" id="KW-0472">Membrane</keyword>
<dbReference type="AlphaFoldDB" id="A0A9W6MP87"/>
<keyword evidence="5 10" id="KW-0997">Cell inner membrane</keyword>
<evidence type="ECO:0000313" key="13">
    <source>
        <dbReference type="EMBL" id="GLK52918.1"/>
    </source>
</evidence>
<comment type="caution">
    <text evidence="13">The sequence shown here is derived from an EMBL/GenBank/DDBJ whole genome shotgun (WGS) entry which is preliminary data.</text>
</comment>
<dbReference type="InterPro" id="IPR038072">
    <property type="entry name" value="GspK_central_sf"/>
</dbReference>
<evidence type="ECO:0000256" key="9">
    <source>
        <dbReference type="ARBA" id="ARBA00023136"/>
    </source>
</evidence>
<dbReference type="InterPro" id="IPR049031">
    <property type="entry name" value="T2SSK_SAM-like_1st"/>
</dbReference>
<dbReference type="PANTHER" id="PTHR38831:SF1">
    <property type="entry name" value="TYPE II SECRETION SYSTEM PROTEIN K-RELATED"/>
    <property type="match status" value="1"/>
</dbReference>
<keyword evidence="6" id="KW-0812">Transmembrane</keyword>
<evidence type="ECO:0000259" key="11">
    <source>
        <dbReference type="Pfam" id="PF03934"/>
    </source>
</evidence>
<evidence type="ECO:0000256" key="7">
    <source>
        <dbReference type="ARBA" id="ARBA00022927"/>
    </source>
</evidence>
<evidence type="ECO:0000256" key="8">
    <source>
        <dbReference type="ARBA" id="ARBA00022989"/>
    </source>
</evidence>
<comment type="subcellular location">
    <subcellularLocation>
        <location evidence="1 10">Cell inner membrane</location>
    </subcellularLocation>
</comment>
<dbReference type="InterPro" id="IPR049179">
    <property type="entry name" value="T2SSK_SAM-like_2nd"/>
</dbReference>
<proteinExistence type="inferred from homology"/>
<dbReference type="NCBIfam" id="NF037980">
    <property type="entry name" value="T2SS_GspK"/>
    <property type="match status" value="1"/>
</dbReference>
<dbReference type="Proteomes" id="UP001143486">
    <property type="component" value="Unassembled WGS sequence"/>
</dbReference>
<reference evidence="13" key="1">
    <citation type="journal article" date="2014" name="Int. J. Syst. Evol. Microbiol.">
        <title>Complete genome sequence of Corynebacterium casei LMG S-19264T (=DSM 44701T), isolated from a smear-ripened cheese.</title>
        <authorList>
            <consortium name="US DOE Joint Genome Institute (JGI-PGF)"/>
            <person name="Walter F."/>
            <person name="Albersmeier A."/>
            <person name="Kalinowski J."/>
            <person name="Ruckert C."/>
        </authorList>
    </citation>
    <scope>NUCLEOTIDE SEQUENCE</scope>
    <source>
        <strain evidence="13">VKM B-1513</strain>
    </source>
</reference>
<dbReference type="SUPFAM" id="SSF54523">
    <property type="entry name" value="Pili subunits"/>
    <property type="match status" value="1"/>
</dbReference>
<evidence type="ECO:0000256" key="6">
    <source>
        <dbReference type="ARBA" id="ARBA00022692"/>
    </source>
</evidence>
<evidence type="ECO:0000256" key="2">
    <source>
        <dbReference type="ARBA" id="ARBA00007246"/>
    </source>
</evidence>
<dbReference type="RefSeq" id="WP_271187278.1">
    <property type="nucleotide sequence ID" value="NZ_BSFE01000007.1"/>
</dbReference>
<dbReference type="GO" id="GO:0009306">
    <property type="term" value="P:protein secretion"/>
    <property type="evidence" value="ECO:0007669"/>
    <property type="project" value="InterPro"/>
</dbReference>
<organism evidence="13 14">
    <name type="scientific">Maricaulis virginensis</name>
    <dbReference type="NCBI Taxonomy" id="144022"/>
    <lineage>
        <taxon>Bacteria</taxon>
        <taxon>Pseudomonadati</taxon>
        <taxon>Pseudomonadota</taxon>
        <taxon>Alphaproteobacteria</taxon>
        <taxon>Maricaulales</taxon>
        <taxon>Maricaulaceae</taxon>
        <taxon>Maricaulis</taxon>
    </lineage>
</organism>
<feature type="domain" description="T2SS protein K second SAM-like" evidence="11">
    <location>
        <begin position="220"/>
        <end position="284"/>
    </location>
</feature>
<dbReference type="Gene3D" id="1.10.40.60">
    <property type="entry name" value="EpsJ-like"/>
    <property type="match status" value="2"/>
</dbReference>
<comment type="similarity">
    <text evidence="2 10">Belongs to the GSP K family.</text>
</comment>
<dbReference type="EMBL" id="BSFE01000007">
    <property type="protein sequence ID" value="GLK52918.1"/>
    <property type="molecule type" value="Genomic_DNA"/>
</dbReference>
<evidence type="ECO:0000256" key="5">
    <source>
        <dbReference type="ARBA" id="ARBA00022519"/>
    </source>
</evidence>
<keyword evidence="4 10" id="KW-1003">Cell membrane</keyword>
<dbReference type="SUPFAM" id="SSF158544">
    <property type="entry name" value="GspK insert domain-like"/>
    <property type="match status" value="2"/>
</dbReference>
<gene>
    <name evidence="13" type="primary">xcsK</name>
    <name evidence="13" type="ORF">GCM10017621_24260</name>
</gene>
<keyword evidence="8" id="KW-1133">Transmembrane helix</keyword>
<keyword evidence="14" id="KW-1185">Reference proteome</keyword>
<evidence type="ECO:0000256" key="4">
    <source>
        <dbReference type="ARBA" id="ARBA00022475"/>
    </source>
</evidence>
<dbReference type="Gene3D" id="3.30.1300.30">
    <property type="entry name" value="GSPII I/J protein-like"/>
    <property type="match status" value="1"/>
</dbReference>
<evidence type="ECO:0000256" key="10">
    <source>
        <dbReference type="PIRNR" id="PIRNR002786"/>
    </source>
</evidence>
<dbReference type="GO" id="GO:0005886">
    <property type="term" value="C:plasma membrane"/>
    <property type="evidence" value="ECO:0007669"/>
    <property type="project" value="UniProtKB-SubCell"/>
</dbReference>
<evidence type="ECO:0000313" key="14">
    <source>
        <dbReference type="Proteomes" id="UP001143486"/>
    </source>
</evidence>
<name>A0A9W6MP87_9PROT</name>
<evidence type="ECO:0000256" key="1">
    <source>
        <dbReference type="ARBA" id="ARBA00004533"/>
    </source>
</evidence>
<protein>
    <recommendedName>
        <fullName evidence="10">Type II secretion system protein K</fullName>
    </recommendedName>
</protein>
<sequence length="328" mass="35849">MSRPVLDSHRERGASLVSALLLVAVMASLAMALAGDLRFAMRRSANMDVRDQAYWYAIGAREFTEGLIARAMDDPRRALRPDADWLNGPRTFPIEQGALTGRVRDGNNCFNLNSLAPAGASGDRQADTARIQRFEQLMRAVEIPAARAVRIAAQAADWIDSDMRPVASGGEDELYPGYRTANAPMAERAELLALEAMTPDIYERLRPLVCVRPTGEALALNINTLTAAQWPLLAVAFDGGLSRSAIEGLLLNRPASGFETEEAFWALDAVRELDPDATVRERVGIETRYFEIEIHVAHAGQRFALNALVQSLGGGQVRRLSQNYGSVS</sequence>
<keyword evidence="7" id="KW-0653">Protein transport</keyword>
<keyword evidence="3 10" id="KW-0813">Transport</keyword>
<evidence type="ECO:0000259" key="12">
    <source>
        <dbReference type="Pfam" id="PF21687"/>
    </source>
</evidence>
<dbReference type="InterPro" id="IPR045584">
    <property type="entry name" value="Pilin-like"/>
</dbReference>
<dbReference type="Pfam" id="PF21687">
    <property type="entry name" value="T2SSK_1st"/>
    <property type="match status" value="1"/>
</dbReference>
<dbReference type="Pfam" id="PF03934">
    <property type="entry name" value="T2SSK"/>
    <property type="match status" value="1"/>
</dbReference>
<dbReference type="PIRSF" id="PIRSF002786">
    <property type="entry name" value="XcpX"/>
    <property type="match status" value="1"/>
</dbReference>
<accession>A0A9W6MP87</accession>
<dbReference type="InterPro" id="IPR005628">
    <property type="entry name" value="GspK"/>
</dbReference>
<dbReference type="PANTHER" id="PTHR38831">
    <property type="entry name" value="TYPE II SECRETION SYSTEM PROTEIN K"/>
    <property type="match status" value="1"/>
</dbReference>